<comment type="caution">
    <text evidence="1">The sequence shown here is derived from an EMBL/GenBank/DDBJ whole genome shotgun (WGS) entry which is preliminary data.</text>
</comment>
<dbReference type="SUPFAM" id="SSF51658">
    <property type="entry name" value="Xylose isomerase-like"/>
    <property type="match status" value="1"/>
</dbReference>
<sequence>MTNYPKLYLGIDNCFAIKRWVEPETWIPLLKEIGVNYAEASFDNEIDFLYSPQWYINDWFDRLTAAEEKYDFKVKSFYSGYQTYRTAGLAHPNPQMANNLVDNFFLPVLNKIKQRHCSIGFSVHTYPENVLQNPEKFYKIQKEVWDRYAKLVNYSKSHGNTPICVEQMYTPAQSPWTIKSNINFIRYVYALNKGPIYTTIDVGHVVGQRKHRFPAKSEIIDALAKQIKSNDLVIWLGGNETYQLWDELLYNNDTLEEKAKKIMISMAKYPYLFSNNTDDCNPYKWLEELACYSPLMHLQQTNGISAPHAPFSKENNEKGIINGKEFLEAIKKAYDKHEKQPLENMPPIVDEIYLNFELFFPSTEPSRVVIEQMKETVAFWREFIPKDGLTVDELLAKL</sequence>
<evidence type="ECO:0000313" key="2">
    <source>
        <dbReference type="Proteomes" id="UP000547643"/>
    </source>
</evidence>
<dbReference type="AlphaFoldDB" id="A0A7X1CHK7"/>
<evidence type="ECO:0008006" key="3">
    <source>
        <dbReference type="Google" id="ProtNLM"/>
    </source>
</evidence>
<gene>
    <name evidence="1" type="ORF">HCA46_04350</name>
</gene>
<name>A0A7X1CHK7_9LIST</name>
<protein>
    <recommendedName>
        <fullName evidence="3">Xylose isomerase-like TIM barrel domain-containing protein</fullName>
    </recommendedName>
</protein>
<dbReference type="Proteomes" id="UP000547643">
    <property type="component" value="Unassembled WGS sequence"/>
</dbReference>
<dbReference type="EMBL" id="JAARUV010000001">
    <property type="protein sequence ID" value="MBC1778061.1"/>
    <property type="molecule type" value="Genomic_DNA"/>
</dbReference>
<accession>A0A7X1CHK7</accession>
<evidence type="ECO:0000313" key="1">
    <source>
        <dbReference type="EMBL" id="MBC1778061.1"/>
    </source>
</evidence>
<organism evidence="1 2">
    <name type="scientific">Listeria booriae</name>
    <dbReference type="NCBI Taxonomy" id="1552123"/>
    <lineage>
        <taxon>Bacteria</taxon>
        <taxon>Bacillati</taxon>
        <taxon>Bacillota</taxon>
        <taxon>Bacilli</taxon>
        <taxon>Bacillales</taxon>
        <taxon>Listeriaceae</taxon>
        <taxon>Listeria</taxon>
    </lineage>
</organism>
<dbReference type="Gene3D" id="3.20.20.150">
    <property type="entry name" value="Divalent-metal-dependent TIM barrel enzymes"/>
    <property type="match status" value="2"/>
</dbReference>
<proteinExistence type="predicted"/>
<dbReference type="RefSeq" id="WP_185494494.1">
    <property type="nucleotide sequence ID" value="NZ_JAARUV010000001.1"/>
</dbReference>
<dbReference type="InterPro" id="IPR036237">
    <property type="entry name" value="Xyl_isomerase-like_sf"/>
</dbReference>
<reference evidence="1 2" key="1">
    <citation type="submission" date="2020-03" db="EMBL/GenBank/DDBJ databases">
        <title>Soil Listeria distribution.</title>
        <authorList>
            <person name="Liao J."/>
            <person name="Wiedmann M."/>
        </authorList>
    </citation>
    <scope>NUCLEOTIDE SEQUENCE [LARGE SCALE GENOMIC DNA]</scope>
    <source>
        <strain evidence="1 2">FSL L7-1017</strain>
    </source>
</reference>